<dbReference type="SUPFAM" id="SSF53092">
    <property type="entry name" value="Creatinase/prolidase N-terminal domain"/>
    <property type="match status" value="1"/>
</dbReference>
<comment type="cofactor">
    <cofactor evidence="1">
        <name>Mn(2+)</name>
        <dbReference type="ChEBI" id="CHEBI:29035"/>
    </cofactor>
</comment>
<evidence type="ECO:0000256" key="10">
    <source>
        <dbReference type="ARBA" id="ARBA00044051"/>
    </source>
</evidence>
<accession>R4FL04</accession>
<sequence>MPSGQLSLMDSDENEQGLPPVPKKLHAKNRIKLVQRLKEVAPNSVVLFQGGHLINHYNTDTVYQFRQESYFLWLFGVREPGFFGLVEVNTGSSLLFIPRLPEEYATWMGPIPTPDDVTEKYGVTETYYVDQIDEILAKRKPENVLLLKGLNTDSGLEINPAEFPNRHGFSVNSAILYPIISECRVIKSPEEIELISNACAISCSAHKKVMQSISKCQFEYQVESLFMHTCYFTGGSRTTAYTNNCSSGCNCSILHYGDAGAPNSKEIFAGDMCLFDMGASHSGYASDITISFPVTGKFTSNQKIVYEAVLCARNAVINSAKPGVSWVDMHVLANKVMLQKLTEAGLLVGEVDAMIEAGLSGILQPHGLGHLLGIDVHDVGGYLPNTPPRPKQSYLKNLRTARILEEGIVLTVEPGCYFINALLDKAFADQNLSKFLNKSKIDEFRGFGGVRIEDVVVITNTGCAVLSPLPRSVEEIEQFMEQQIMD</sequence>
<dbReference type="GeneID" id="141459576"/>
<keyword evidence="7" id="KW-0482">Metalloprotease</keyword>
<dbReference type="InterPro" id="IPR052433">
    <property type="entry name" value="X-Pro_dipept-like"/>
</dbReference>
<dbReference type="InterPro" id="IPR029149">
    <property type="entry name" value="Creatin/AminoP/Spt16_N"/>
</dbReference>
<organism evidence="19">
    <name type="scientific">Rhodnius prolixus</name>
    <name type="common">Triatomid bug</name>
    <dbReference type="NCBI Taxonomy" id="13249"/>
    <lineage>
        <taxon>Eukaryota</taxon>
        <taxon>Metazoa</taxon>
        <taxon>Ecdysozoa</taxon>
        <taxon>Arthropoda</taxon>
        <taxon>Hexapoda</taxon>
        <taxon>Insecta</taxon>
        <taxon>Pterygota</taxon>
        <taxon>Neoptera</taxon>
        <taxon>Paraneoptera</taxon>
        <taxon>Hemiptera</taxon>
        <taxon>Heteroptera</taxon>
        <taxon>Panheteroptera</taxon>
        <taxon>Cimicomorpha</taxon>
        <taxon>Reduviidae</taxon>
        <taxon>Triatominae</taxon>
        <taxon>Rhodnius</taxon>
    </lineage>
</organism>
<keyword evidence="6" id="KW-0224">Dipeptidase</keyword>
<keyword evidence="8" id="KW-0464">Manganese</keyword>
<dbReference type="AlphaFoldDB" id="R4FL04"/>
<dbReference type="CDD" id="cd01087">
    <property type="entry name" value="Prolidase"/>
    <property type="match status" value="1"/>
</dbReference>
<dbReference type="EC" id="3.4.13.9" evidence="10"/>
<feature type="domain" description="Aminopeptidase P N-terminal" evidence="18">
    <location>
        <begin position="21"/>
        <end position="155"/>
    </location>
</feature>
<dbReference type="RefSeq" id="XP_073994913.1">
    <property type="nucleotide sequence ID" value="XM_074138812.1"/>
</dbReference>
<dbReference type="PANTHER" id="PTHR48480:SF2">
    <property type="entry name" value="PEPTIDASE D"/>
    <property type="match status" value="1"/>
</dbReference>
<keyword evidence="4 16" id="KW-0479">Metal-binding</keyword>
<dbReference type="SMART" id="SM01011">
    <property type="entry name" value="AMP_N"/>
    <property type="match status" value="1"/>
</dbReference>
<dbReference type="InterPro" id="IPR036005">
    <property type="entry name" value="Creatinase/aminopeptidase-like"/>
</dbReference>
<evidence type="ECO:0000256" key="4">
    <source>
        <dbReference type="ARBA" id="ARBA00022723"/>
    </source>
</evidence>
<dbReference type="GO" id="GO:0070006">
    <property type="term" value="F:metalloaminopeptidase activity"/>
    <property type="evidence" value="ECO:0007669"/>
    <property type="project" value="InterPro"/>
</dbReference>
<evidence type="ECO:0000256" key="8">
    <source>
        <dbReference type="ARBA" id="ARBA00023211"/>
    </source>
</evidence>
<comment type="similarity">
    <text evidence="9">Belongs to the peptidase M24B family. Eukaryotic-type prolidase subfamily.</text>
</comment>
<evidence type="ECO:0000256" key="7">
    <source>
        <dbReference type="ARBA" id="ARBA00023049"/>
    </source>
</evidence>
<name>R4FL04_RHOPR</name>
<evidence type="ECO:0000256" key="16">
    <source>
        <dbReference type="RuleBase" id="RU000590"/>
    </source>
</evidence>
<evidence type="ECO:0000256" key="1">
    <source>
        <dbReference type="ARBA" id="ARBA00001936"/>
    </source>
</evidence>
<feature type="region of interest" description="Disordered" evidence="17">
    <location>
        <begin position="1"/>
        <end position="22"/>
    </location>
</feature>
<evidence type="ECO:0000313" key="19">
    <source>
        <dbReference type="EMBL" id="JAA75887.1"/>
    </source>
</evidence>
<evidence type="ECO:0000256" key="13">
    <source>
        <dbReference type="ARBA" id="ARBA00044284"/>
    </source>
</evidence>
<evidence type="ECO:0000256" key="15">
    <source>
        <dbReference type="ARBA" id="ARBA00048994"/>
    </source>
</evidence>
<keyword evidence="5" id="KW-0378">Hydrolase</keyword>
<evidence type="ECO:0000256" key="9">
    <source>
        <dbReference type="ARBA" id="ARBA00043990"/>
    </source>
</evidence>
<dbReference type="InterPro" id="IPR001131">
    <property type="entry name" value="Peptidase_M24B_aminopep-P_CS"/>
</dbReference>
<protein>
    <recommendedName>
        <fullName evidence="11">Xaa-Pro dipeptidase</fullName>
        <ecNumber evidence="10">3.4.13.9</ecNumber>
    </recommendedName>
    <alternativeName>
        <fullName evidence="14">Imidodipeptidase</fullName>
    </alternativeName>
    <alternativeName>
        <fullName evidence="12">Peptidase D</fullName>
    </alternativeName>
    <alternativeName>
        <fullName evidence="13">Proline dipeptidase</fullName>
    </alternativeName>
</protein>
<dbReference type="GO" id="GO:0030145">
    <property type="term" value="F:manganese ion binding"/>
    <property type="evidence" value="ECO:0007669"/>
    <property type="project" value="InterPro"/>
</dbReference>
<dbReference type="HOGENOM" id="CLU_068570_0_0_1"/>
<dbReference type="VEuPathDB" id="VectorBase:RPRC008326"/>
<dbReference type="FunFam" id="3.90.230.10:FF:000002">
    <property type="entry name" value="Xaa-Pro aminopeptidase 3"/>
    <property type="match status" value="1"/>
</dbReference>
<dbReference type="Pfam" id="PF05195">
    <property type="entry name" value="AMP_N"/>
    <property type="match status" value="1"/>
</dbReference>
<dbReference type="InterPro" id="IPR007865">
    <property type="entry name" value="Aminopep_P_N"/>
</dbReference>
<dbReference type="Pfam" id="PF00557">
    <property type="entry name" value="Peptidase_M24"/>
    <property type="match status" value="1"/>
</dbReference>
<dbReference type="PROSITE" id="PS00491">
    <property type="entry name" value="PROLINE_PEPTIDASE"/>
    <property type="match status" value="1"/>
</dbReference>
<evidence type="ECO:0000256" key="12">
    <source>
        <dbReference type="ARBA" id="ARBA00044252"/>
    </source>
</evidence>
<evidence type="ECO:0000256" key="2">
    <source>
        <dbReference type="ARBA" id="ARBA00011738"/>
    </source>
</evidence>
<dbReference type="InterPro" id="IPR000994">
    <property type="entry name" value="Pept_M24"/>
</dbReference>
<proteinExistence type="evidence at transcript level"/>
<dbReference type="GO" id="GO:0102009">
    <property type="term" value="F:proline dipeptidase activity"/>
    <property type="evidence" value="ECO:0007669"/>
    <property type="project" value="UniProtKB-EC"/>
</dbReference>
<evidence type="ECO:0000256" key="14">
    <source>
        <dbReference type="ARBA" id="ARBA00044351"/>
    </source>
</evidence>
<dbReference type="EMBL" id="GAHY01001623">
    <property type="protein sequence ID" value="JAA75887.1"/>
    <property type="molecule type" value="mRNA"/>
</dbReference>
<dbReference type="SUPFAM" id="SSF55920">
    <property type="entry name" value="Creatinase/aminopeptidase"/>
    <property type="match status" value="1"/>
</dbReference>
<evidence type="ECO:0000256" key="17">
    <source>
        <dbReference type="SAM" id="MobiDB-lite"/>
    </source>
</evidence>
<evidence type="ECO:0000259" key="18">
    <source>
        <dbReference type="SMART" id="SM01011"/>
    </source>
</evidence>
<comment type="subunit">
    <text evidence="2">Homodimer.</text>
</comment>
<evidence type="ECO:0000256" key="5">
    <source>
        <dbReference type="ARBA" id="ARBA00022801"/>
    </source>
</evidence>
<evidence type="ECO:0000256" key="6">
    <source>
        <dbReference type="ARBA" id="ARBA00022997"/>
    </source>
</evidence>
<dbReference type="PANTHER" id="PTHR48480">
    <property type="match status" value="1"/>
</dbReference>
<dbReference type="Gene3D" id="3.40.350.10">
    <property type="entry name" value="Creatinase/prolidase N-terminal domain"/>
    <property type="match status" value="1"/>
</dbReference>
<keyword evidence="3" id="KW-0645">Protease</keyword>
<reference evidence="19" key="1">
    <citation type="submission" date="2013-04" db="EMBL/GenBank/DDBJ databases">
        <title>An insight into the transcriptome of the digestive tract of the blood sucking bug, Rhodnius prolixus.</title>
        <authorList>
            <person name="Ribeiro J.M.C."/>
            <person name="Genta F.A."/>
            <person name="Sorgine M.H.F."/>
            <person name="Paiva-Silva G.O."/>
            <person name="Majerowicz D."/>
            <person name="Medeiros M."/>
            <person name="Koerich L."/>
            <person name="Terra W.R."/>
            <person name="Ferreira C."/>
            <person name="Pimentel A.C."/>
            <person name="Bisch P.M."/>
            <person name="Diniz M.M.P."/>
            <person name="Nascimento R."/>
            <person name="Salmon D."/>
            <person name="Silber A.M."/>
            <person name="Alves M."/>
            <person name="Oliveira M.F."/>
            <person name="Gondim K.C."/>
            <person name="Silva Neto M.A.C."/>
            <person name="Atella G.C."/>
            <person name="Araujo H."/>
            <person name="Dias F.S."/>
            <person name="Polycarpo C.R."/>
            <person name="Fampa P."/>
            <person name="Melo A.C."/>
            <person name="Tanaka A.S."/>
            <person name="Balczun C."/>
            <person name="Oliveira J.H.M."/>
            <person name="Goncalves R."/>
            <person name="Lazoski C."/>
            <person name="Pereira M.A."/>
            <person name="Rivera-Pomar R."/>
            <person name="Diambra L."/>
            <person name="Schaub G.A."/>
            <person name="Garcia E.S."/>
            <person name="Azambuja P."/>
            <person name="Braz G.R.C."/>
            <person name="Oliveira P.L."/>
        </authorList>
    </citation>
    <scope>NUCLEOTIDE SEQUENCE</scope>
</reference>
<evidence type="ECO:0000256" key="11">
    <source>
        <dbReference type="ARBA" id="ARBA00044141"/>
    </source>
</evidence>
<dbReference type="GO" id="GO:0006508">
    <property type="term" value="P:proteolysis"/>
    <property type="evidence" value="ECO:0007669"/>
    <property type="project" value="UniProtKB-KW"/>
</dbReference>
<evidence type="ECO:0000256" key="3">
    <source>
        <dbReference type="ARBA" id="ARBA00022670"/>
    </source>
</evidence>
<dbReference type="Gene3D" id="3.90.230.10">
    <property type="entry name" value="Creatinase/methionine aminopeptidase superfamily"/>
    <property type="match status" value="1"/>
</dbReference>
<dbReference type="VEuPathDB" id="VectorBase:RPRC008379"/>
<comment type="catalytic activity">
    <reaction evidence="15">
        <text>Xaa-L-Pro dipeptide + H2O = an L-alpha-amino acid + L-proline</text>
        <dbReference type="Rhea" id="RHEA:76407"/>
        <dbReference type="ChEBI" id="CHEBI:15377"/>
        <dbReference type="ChEBI" id="CHEBI:59869"/>
        <dbReference type="ChEBI" id="CHEBI:60039"/>
        <dbReference type="ChEBI" id="CHEBI:195196"/>
        <dbReference type="EC" id="3.4.13.9"/>
    </reaction>
</comment>